<name>A0A151NXQ7_ALLMI</name>
<dbReference type="EMBL" id="AKHW03001628">
    <property type="protein sequence ID" value="KYO41564.1"/>
    <property type="molecule type" value="Genomic_DNA"/>
</dbReference>
<dbReference type="AlphaFoldDB" id="A0A151NXQ7"/>
<evidence type="ECO:0000313" key="2">
    <source>
        <dbReference type="Proteomes" id="UP000050525"/>
    </source>
</evidence>
<organism evidence="1 2">
    <name type="scientific">Alligator mississippiensis</name>
    <name type="common">American alligator</name>
    <dbReference type="NCBI Taxonomy" id="8496"/>
    <lineage>
        <taxon>Eukaryota</taxon>
        <taxon>Metazoa</taxon>
        <taxon>Chordata</taxon>
        <taxon>Craniata</taxon>
        <taxon>Vertebrata</taxon>
        <taxon>Euteleostomi</taxon>
        <taxon>Archelosauria</taxon>
        <taxon>Archosauria</taxon>
        <taxon>Crocodylia</taxon>
        <taxon>Alligatoridae</taxon>
        <taxon>Alligatorinae</taxon>
        <taxon>Alligator</taxon>
    </lineage>
</organism>
<proteinExistence type="predicted"/>
<protein>
    <submittedName>
        <fullName evidence="1">Uncharacterized protein</fullName>
    </submittedName>
</protein>
<dbReference type="Proteomes" id="UP000050525">
    <property type="component" value="Unassembled WGS sequence"/>
</dbReference>
<keyword evidence="2" id="KW-1185">Reference proteome</keyword>
<accession>A0A151NXQ7</accession>
<evidence type="ECO:0000313" key="1">
    <source>
        <dbReference type="EMBL" id="KYO41564.1"/>
    </source>
</evidence>
<reference evidence="1 2" key="1">
    <citation type="journal article" date="2012" name="Genome Biol.">
        <title>Sequencing three crocodilian genomes to illuminate the evolution of archosaurs and amniotes.</title>
        <authorList>
            <person name="St John J.A."/>
            <person name="Braun E.L."/>
            <person name="Isberg S.R."/>
            <person name="Miles L.G."/>
            <person name="Chong A.Y."/>
            <person name="Gongora J."/>
            <person name="Dalzell P."/>
            <person name="Moran C."/>
            <person name="Bed'hom B."/>
            <person name="Abzhanov A."/>
            <person name="Burgess S.C."/>
            <person name="Cooksey A.M."/>
            <person name="Castoe T.A."/>
            <person name="Crawford N.G."/>
            <person name="Densmore L.D."/>
            <person name="Drew J.C."/>
            <person name="Edwards S.V."/>
            <person name="Faircloth B.C."/>
            <person name="Fujita M.K."/>
            <person name="Greenwold M.J."/>
            <person name="Hoffmann F.G."/>
            <person name="Howard J.M."/>
            <person name="Iguchi T."/>
            <person name="Janes D.E."/>
            <person name="Khan S.Y."/>
            <person name="Kohno S."/>
            <person name="de Koning A.J."/>
            <person name="Lance S.L."/>
            <person name="McCarthy F.M."/>
            <person name="McCormack J.E."/>
            <person name="Merchant M.E."/>
            <person name="Peterson D.G."/>
            <person name="Pollock D.D."/>
            <person name="Pourmand N."/>
            <person name="Raney B.J."/>
            <person name="Roessler K.A."/>
            <person name="Sanford J.R."/>
            <person name="Sawyer R.H."/>
            <person name="Schmidt C.J."/>
            <person name="Triplett E.W."/>
            <person name="Tuberville T.D."/>
            <person name="Venegas-Anaya M."/>
            <person name="Howard J.T."/>
            <person name="Jarvis E.D."/>
            <person name="Guillette L.J.Jr."/>
            <person name="Glenn T.C."/>
            <person name="Green R.E."/>
            <person name="Ray D.A."/>
        </authorList>
    </citation>
    <scope>NUCLEOTIDE SEQUENCE [LARGE SCALE GENOMIC DNA]</scope>
    <source>
        <strain evidence="1">KSC_2009_1</strain>
    </source>
</reference>
<gene>
    <name evidence="1" type="ORF">Y1Q_0006334</name>
</gene>
<sequence length="72" mass="8056">MRGGCHLGLVLKPNTQRESDLHVPCLYFYLRNYNKTAAAAFWMLHSLRARALARGGGGIETENILPLLLQAF</sequence>
<comment type="caution">
    <text evidence="1">The sequence shown here is derived from an EMBL/GenBank/DDBJ whole genome shotgun (WGS) entry which is preliminary data.</text>
</comment>